<sequence length="271" mass="31059">MKKPFQPLKFQTPFYEEDRPVFPDSPSRITPYILHNMKNWTWEVEVQVLTLQYVMGGRIRYALNGQTHEATKGTCFLFLPGQRLSGHALDDKPVTMFAAHFAELPATEASGELIHTPIREVSLFEEVAAYAVKRRQKDDERSTRHTETALLQLYHLLEQNLACGPVGAVQQKVEELIENIKHDPGRDWRVEVMCDSTGLSRSQLTRWFNRITGNAPNRYVIEHRIAQAVQMLGTSNCPITEIADSLGYRDVPFFIRQFRKETGMSPGSLRK</sequence>
<organism evidence="5 6">
    <name type="scientific">Pontiella desulfatans</name>
    <dbReference type="NCBI Taxonomy" id="2750659"/>
    <lineage>
        <taxon>Bacteria</taxon>
        <taxon>Pseudomonadati</taxon>
        <taxon>Kiritimatiellota</taxon>
        <taxon>Kiritimatiellia</taxon>
        <taxon>Kiritimatiellales</taxon>
        <taxon>Pontiellaceae</taxon>
        <taxon>Pontiella</taxon>
    </lineage>
</organism>
<dbReference type="SUPFAM" id="SSF51215">
    <property type="entry name" value="Regulatory protein AraC"/>
    <property type="match status" value="1"/>
</dbReference>
<dbReference type="Gene3D" id="1.10.10.60">
    <property type="entry name" value="Homeodomain-like"/>
    <property type="match status" value="1"/>
</dbReference>
<evidence type="ECO:0000256" key="1">
    <source>
        <dbReference type="ARBA" id="ARBA00023015"/>
    </source>
</evidence>
<dbReference type="InterPro" id="IPR020449">
    <property type="entry name" value="Tscrpt_reg_AraC-type_HTH"/>
</dbReference>
<dbReference type="InterPro" id="IPR009057">
    <property type="entry name" value="Homeodomain-like_sf"/>
</dbReference>
<reference evidence="5 6" key="1">
    <citation type="submission" date="2019-04" db="EMBL/GenBank/DDBJ databases">
        <authorList>
            <person name="Van Vliet M D."/>
        </authorList>
    </citation>
    <scope>NUCLEOTIDE SEQUENCE [LARGE SCALE GENOMIC DNA]</scope>
    <source>
        <strain evidence="5 6">F1</strain>
    </source>
</reference>
<dbReference type="SUPFAM" id="SSF46689">
    <property type="entry name" value="Homeodomain-like"/>
    <property type="match status" value="2"/>
</dbReference>
<keyword evidence="6" id="KW-1185">Reference proteome</keyword>
<protein>
    <submittedName>
        <fullName evidence="5">RCS-specific HTH-type transcriptional activator RclR</fullName>
    </submittedName>
</protein>
<dbReference type="Pfam" id="PF12833">
    <property type="entry name" value="HTH_18"/>
    <property type="match status" value="1"/>
</dbReference>
<dbReference type="RefSeq" id="WP_136077621.1">
    <property type="nucleotide sequence ID" value="NZ_CAAHFG010000001.1"/>
</dbReference>
<proteinExistence type="predicted"/>
<dbReference type="PANTHER" id="PTHR43280:SF28">
    <property type="entry name" value="HTH-TYPE TRANSCRIPTIONAL ACTIVATOR RHAS"/>
    <property type="match status" value="1"/>
</dbReference>
<evidence type="ECO:0000313" key="6">
    <source>
        <dbReference type="Proteomes" id="UP000366872"/>
    </source>
</evidence>
<dbReference type="PANTHER" id="PTHR43280">
    <property type="entry name" value="ARAC-FAMILY TRANSCRIPTIONAL REGULATOR"/>
    <property type="match status" value="1"/>
</dbReference>
<evidence type="ECO:0000256" key="3">
    <source>
        <dbReference type="ARBA" id="ARBA00023163"/>
    </source>
</evidence>
<keyword evidence="3" id="KW-0804">Transcription</keyword>
<dbReference type="InterPro" id="IPR018062">
    <property type="entry name" value="HTH_AraC-typ_CS"/>
</dbReference>
<dbReference type="PRINTS" id="PR00032">
    <property type="entry name" value="HTHARAC"/>
</dbReference>
<dbReference type="Proteomes" id="UP000366872">
    <property type="component" value="Unassembled WGS sequence"/>
</dbReference>
<accession>A0A6C2TWB7</accession>
<dbReference type="PROSITE" id="PS01124">
    <property type="entry name" value="HTH_ARAC_FAMILY_2"/>
    <property type="match status" value="1"/>
</dbReference>
<dbReference type="Pfam" id="PF02311">
    <property type="entry name" value="AraC_binding"/>
    <property type="match status" value="1"/>
</dbReference>
<dbReference type="InterPro" id="IPR003313">
    <property type="entry name" value="AraC-bd"/>
</dbReference>
<evidence type="ECO:0000259" key="4">
    <source>
        <dbReference type="PROSITE" id="PS01124"/>
    </source>
</evidence>
<dbReference type="GO" id="GO:0043565">
    <property type="term" value="F:sequence-specific DNA binding"/>
    <property type="evidence" value="ECO:0007669"/>
    <property type="project" value="InterPro"/>
</dbReference>
<dbReference type="GO" id="GO:0003700">
    <property type="term" value="F:DNA-binding transcription factor activity"/>
    <property type="evidence" value="ECO:0007669"/>
    <property type="project" value="InterPro"/>
</dbReference>
<dbReference type="AlphaFoldDB" id="A0A6C2TWB7"/>
<dbReference type="EMBL" id="CAAHFG010000001">
    <property type="protein sequence ID" value="VGO11909.1"/>
    <property type="molecule type" value="Genomic_DNA"/>
</dbReference>
<feature type="domain" description="HTH araC/xylS-type" evidence="4">
    <location>
        <begin position="174"/>
        <end position="271"/>
    </location>
</feature>
<dbReference type="SMART" id="SM00342">
    <property type="entry name" value="HTH_ARAC"/>
    <property type="match status" value="1"/>
</dbReference>
<evidence type="ECO:0000256" key="2">
    <source>
        <dbReference type="ARBA" id="ARBA00023125"/>
    </source>
</evidence>
<name>A0A6C2TWB7_PONDE</name>
<keyword evidence="2" id="KW-0238">DNA-binding</keyword>
<dbReference type="InterPro" id="IPR018060">
    <property type="entry name" value="HTH_AraC"/>
</dbReference>
<gene>
    <name evidence="5" type="primary">rclR_1</name>
    <name evidence="5" type="ORF">PDESU_00457</name>
</gene>
<dbReference type="PROSITE" id="PS00041">
    <property type="entry name" value="HTH_ARAC_FAMILY_1"/>
    <property type="match status" value="1"/>
</dbReference>
<dbReference type="InterPro" id="IPR037923">
    <property type="entry name" value="HTH-like"/>
</dbReference>
<keyword evidence="1" id="KW-0805">Transcription regulation</keyword>
<evidence type="ECO:0000313" key="5">
    <source>
        <dbReference type="EMBL" id="VGO11909.1"/>
    </source>
</evidence>